<protein>
    <submittedName>
        <fullName evidence="2">Uncharacterized protein</fullName>
    </submittedName>
</protein>
<gene>
    <name evidence="2" type="ORF">AVDCRST_MAG67-1857</name>
</gene>
<sequence length="49" mass="5283">MPVRERAASRPTAATFAFVNAAFRTRPDVSRVGPSGQRQRPSAAIPSRS</sequence>
<organism evidence="2">
    <name type="scientific">uncultured Solirubrobacteraceae bacterium</name>
    <dbReference type="NCBI Taxonomy" id="1162706"/>
    <lineage>
        <taxon>Bacteria</taxon>
        <taxon>Bacillati</taxon>
        <taxon>Actinomycetota</taxon>
        <taxon>Thermoleophilia</taxon>
        <taxon>Solirubrobacterales</taxon>
        <taxon>Solirubrobacteraceae</taxon>
        <taxon>environmental samples</taxon>
    </lineage>
</organism>
<dbReference type="AlphaFoldDB" id="A0A6J4SPR6"/>
<evidence type="ECO:0000256" key="1">
    <source>
        <dbReference type="SAM" id="MobiDB-lite"/>
    </source>
</evidence>
<dbReference type="EMBL" id="CADCVQ010000079">
    <property type="protein sequence ID" value="CAA9499798.1"/>
    <property type="molecule type" value="Genomic_DNA"/>
</dbReference>
<accession>A0A6J4SPR6</accession>
<feature type="region of interest" description="Disordered" evidence="1">
    <location>
        <begin position="27"/>
        <end position="49"/>
    </location>
</feature>
<evidence type="ECO:0000313" key="2">
    <source>
        <dbReference type="EMBL" id="CAA9499798.1"/>
    </source>
</evidence>
<proteinExistence type="predicted"/>
<name>A0A6J4SPR6_9ACTN</name>
<reference evidence="2" key="1">
    <citation type="submission" date="2020-02" db="EMBL/GenBank/DDBJ databases">
        <authorList>
            <person name="Meier V. D."/>
        </authorList>
    </citation>
    <scope>NUCLEOTIDE SEQUENCE</scope>
    <source>
        <strain evidence="2">AVDCRST_MAG67</strain>
    </source>
</reference>